<accession>A0A1Z5KA41</accession>
<name>A0A1Z5KA41_FISSO</name>
<dbReference type="AlphaFoldDB" id="A0A1Z5KA41"/>
<proteinExistence type="predicted"/>
<dbReference type="InParanoid" id="A0A1Z5KA41"/>
<reference evidence="1 2" key="1">
    <citation type="journal article" date="2015" name="Plant Cell">
        <title>Oil accumulation by the oleaginous diatom Fistulifera solaris as revealed by the genome and transcriptome.</title>
        <authorList>
            <person name="Tanaka T."/>
            <person name="Maeda Y."/>
            <person name="Veluchamy A."/>
            <person name="Tanaka M."/>
            <person name="Abida H."/>
            <person name="Marechal E."/>
            <person name="Bowler C."/>
            <person name="Muto M."/>
            <person name="Sunaga Y."/>
            <person name="Tanaka M."/>
            <person name="Yoshino T."/>
            <person name="Taniguchi T."/>
            <person name="Fukuda Y."/>
            <person name="Nemoto M."/>
            <person name="Matsumoto M."/>
            <person name="Wong P.S."/>
            <person name="Aburatani S."/>
            <person name="Fujibuchi W."/>
        </authorList>
    </citation>
    <scope>NUCLEOTIDE SEQUENCE [LARGE SCALE GENOMIC DNA]</scope>
    <source>
        <strain evidence="1 2">JPCC DA0580</strain>
    </source>
</reference>
<dbReference type="EMBL" id="BDSP01000197">
    <property type="protein sequence ID" value="GAX23129.1"/>
    <property type="molecule type" value="Genomic_DNA"/>
</dbReference>
<evidence type="ECO:0000313" key="1">
    <source>
        <dbReference type="EMBL" id="GAX23129.1"/>
    </source>
</evidence>
<organism evidence="1 2">
    <name type="scientific">Fistulifera solaris</name>
    <name type="common">Oleaginous diatom</name>
    <dbReference type="NCBI Taxonomy" id="1519565"/>
    <lineage>
        <taxon>Eukaryota</taxon>
        <taxon>Sar</taxon>
        <taxon>Stramenopiles</taxon>
        <taxon>Ochrophyta</taxon>
        <taxon>Bacillariophyta</taxon>
        <taxon>Bacillariophyceae</taxon>
        <taxon>Bacillariophycidae</taxon>
        <taxon>Naviculales</taxon>
        <taxon>Naviculaceae</taxon>
        <taxon>Fistulifera</taxon>
    </lineage>
</organism>
<gene>
    <name evidence="1" type="ORF">FisN_33Lh018</name>
</gene>
<protein>
    <submittedName>
        <fullName evidence="1">Uncharacterized protein</fullName>
    </submittedName>
</protein>
<sequence>MTVNTNVSFLELIPEAQPKPKVPKVWYAGREKIATYKFQRLPTLIDLEQMTSESKLWSIWQENDTLIVTVGVVRQNRNHLICVNDHFIRLTFNDSWLSFQSGKSSYTVIGKSDYAIAETAAFLWSLDIIEECSYICGCKSFDFSVVSLDQLSLFFQPHPTRINISLSNISPRQSVFLTQFQHPISLHFFANFSSLNCFSALNRFSDGGKAFVESLLQRDSPFGDLCLEASDTEMFHRLLQVKAINTLEVKCPDHMRDSLPIFSAAAKRLKFYCSEVQMKTTMDWSTVKLPKELDLSFACHEEAHSHIVCAFLRRMAELKDVVKLELHLLNAGLVRGELTTALIQAVDANQSLVEIILHNDFFCRSQWKEMLETMKRHKSFRRFIVPSCPKRLDPDYSMLKRLLKRNRHIDFLRDNGPRNDDEVNWLYGDGFFIQMCQRDLQHEPVSLLPSLVGEILTQSASNDFRRSALVMATHGGALCALVQYAS</sequence>
<comment type="caution">
    <text evidence="1">The sequence shown here is derived from an EMBL/GenBank/DDBJ whole genome shotgun (WGS) entry which is preliminary data.</text>
</comment>
<dbReference type="Proteomes" id="UP000198406">
    <property type="component" value="Unassembled WGS sequence"/>
</dbReference>
<evidence type="ECO:0000313" key="2">
    <source>
        <dbReference type="Proteomes" id="UP000198406"/>
    </source>
</evidence>
<keyword evidence="2" id="KW-1185">Reference proteome</keyword>